<organism evidence="1 2">
    <name type="scientific">Trifolium pratense</name>
    <name type="common">Red clover</name>
    <dbReference type="NCBI Taxonomy" id="57577"/>
    <lineage>
        <taxon>Eukaryota</taxon>
        <taxon>Viridiplantae</taxon>
        <taxon>Streptophyta</taxon>
        <taxon>Embryophyta</taxon>
        <taxon>Tracheophyta</taxon>
        <taxon>Spermatophyta</taxon>
        <taxon>Magnoliopsida</taxon>
        <taxon>eudicotyledons</taxon>
        <taxon>Gunneridae</taxon>
        <taxon>Pentapetalae</taxon>
        <taxon>rosids</taxon>
        <taxon>fabids</taxon>
        <taxon>Fabales</taxon>
        <taxon>Fabaceae</taxon>
        <taxon>Papilionoideae</taxon>
        <taxon>50 kb inversion clade</taxon>
        <taxon>NPAAA clade</taxon>
        <taxon>Hologalegina</taxon>
        <taxon>IRL clade</taxon>
        <taxon>Trifolieae</taxon>
        <taxon>Trifolium</taxon>
    </lineage>
</organism>
<keyword evidence="2" id="KW-1185">Reference proteome</keyword>
<reference evidence="1" key="1">
    <citation type="submission" date="2023-10" db="EMBL/GenBank/DDBJ databases">
        <authorList>
            <person name="Rodriguez Cubillos JULIANA M."/>
            <person name="De Vega J."/>
        </authorList>
    </citation>
    <scope>NUCLEOTIDE SEQUENCE</scope>
</reference>
<evidence type="ECO:0000313" key="2">
    <source>
        <dbReference type="Proteomes" id="UP001177021"/>
    </source>
</evidence>
<sequence>MEYPFYPEGRGIGYWQSPGTQLKESRSLDGGINNLVSEDMPSSFSELMKFDTYAGLCSGPSMTDQIMANELPVSCLGYCEVSRTFTFSTEGKPGFLPGLPGSVFISKVPEWTSNVGYYSPSEYLRVEHARNHDVRGSIARMAYKFAYYITTYGSNDACISRAFLQLVNLRTTMPFRLLPEDLCMRIEHPLEEGKGVAGKALQSNHPLFYSDVKTYDISEYPLVHHARNFNLNAAVAIRLRSTYTNNDDYILEFFLLINMKGSSEQQLLLDNLSGTMKRICKSLTTVSGAEVSEMESSQAGFERTVSRVSPPHPRENLVYHL</sequence>
<gene>
    <name evidence="1" type="ORF">MILVUS5_LOCUS38688</name>
</gene>
<name>A0ACB0M535_TRIPR</name>
<dbReference type="EMBL" id="CASHSV030000716">
    <property type="protein sequence ID" value="CAJ2675740.1"/>
    <property type="molecule type" value="Genomic_DNA"/>
</dbReference>
<evidence type="ECO:0000313" key="1">
    <source>
        <dbReference type="EMBL" id="CAJ2675740.1"/>
    </source>
</evidence>
<comment type="caution">
    <text evidence="1">The sequence shown here is derived from an EMBL/GenBank/DDBJ whole genome shotgun (WGS) entry which is preliminary data.</text>
</comment>
<accession>A0ACB0M535</accession>
<dbReference type="Proteomes" id="UP001177021">
    <property type="component" value="Unassembled WGS sequence"/>
</dbReference>
<proteinExistence type="predicted"/>
<protein>
    <submittedName>
        <fullName evidence="1">Uncharacterized protein</fullName>
    </submittedName>
</protein>